<feature type="domain" description="CHRD" evidence="2">
    <location>
        <begin position="57"/>
        <end position="215"/>
    </location>
</feature>
<evidence type="ECO:0000256" key="1">
    <source>
        <dbReference type="SAM" id="SignalP"/>
    </source>
</evidence>
<dbReference type="Proteomes" id="UP000016931">
    <property type="component" value="Unassembled WGS sequence"/>
</dbReference>
<dbReference type="AlphaFoldDB" id="M3C9W8"/>
<reference evidence="3 4" key="1">
    <citation type="journal article" date="2012" name="PLoS Pathog.">
        <title>Diverse lifestyles and strategies of plant pathogenesis encoded in the genomes of eighteen Dothideomycetes fungi.</title>
        <authorList>
            <person name="Ohm R.A."/>
            <person name="Feau N."/>
            <person name="Henrissat B."/>
            <person name="Schoch C.L."/>
            <person name="Horwitz B.A."/>
            <person name="Barry K.W."/>
            <person name="Condon B.J."/>
            <person name="Copeland A.C."/>
            <person name="Dhillon B."/>
            <person name="Glaser F."/>
            <person name="Hesse C.N."/>
            <person name="Kosti I."/>
            <person name="LaButti K."/>
            <person name="Lindquist E.A."/>
            <person name="Lucas S."/>
            <person name="Salamov A.A."/>
            <person name="Bradshaw R.E."/>
            <person name="Ciuffetti L."/>
            <person name="Hamelin R.C."/>
            <person name="Kema G.H.J."/>
            <person name="Lawrence C."/>
            <person name="Scott J.A."/>
            <person name="Spatafora J.W."/>
            <person name="Turgeon B.G."/>
            <person name="de Wit P.J.G.M."/>
            <person name="Zhong S."/>
            <person name="Goodwin S.B."/>
            <person name="Grigoriev I.V."/>
        </authorList>
    </citation>
    <scope>NUCLEOTIDE SEQUENCE [LARGE SCALE GENOMIC DNA]</scope>
    <source>
        <strain evidence="3 4">SO2202</strain>
    </source>
</reference>
<accession>M3C9W8</accession>
<protein>
    <recommendedName>
        <fullName evidence="2">CHRD domain-containing protein</fullName>
    </recommendedName>
</protein>
<keyword evidence="4" id="KW-1185">Reference proteome</keyword>
<name>M3C9W8_SPHMS</name>
<evidence type="ECO:0000313" key="3">
    <source>
        <dbReference type="EMBL" id="EMF08650.1"/>
    </source>
</evidence>
<dbReference type="SMART" id="SM00754">
    <property type="entry name" value="CHRD"/>
    <property type="match status" value="1"/>
</dbReference>
<dbReference type="OMA" id="CYNITIT"/>
<dbReference type="GeneID" id="27904475"/>
<dbReference type="OrthoDB" id="3554264at2759"/>
<dbReference type="EMBL" id="KB456271">
    <property type="protein sequence ID" value="EMF08650.1"/>
    <property type="molecule type" value="Genomic_DNA"/>
</dbReference>
<dbReference type="HOGENOM" id="CLU_063722_0_0_1"/>
<evidence type="ECO:0000259" key="2">
    <source>
        <dbReference type="SMART" id="SM00754"/>
    </source>
</evidence>
<feature type="signal peptide" evidence="1">
    <location>
        <begin position="1"/>
        <end position="17"/>
    </location>
</feature>
<gene>
    <name evidence="3" type="ORF">SEPMUDRAFT_152261</name>
</gene>
<organism evidence="3 4">
    <name type="scientific">Sphaerulina musiva (strain SO2202)</name>
    <name type="common">Poplar stem canker fungus</name>
    <name type="synonym">Septoria musiva</name>
    <dbReference type="NCBI Taxonomy" id="692275"/>
    <lineage>
        <taxon>Eukaryota</taxon>
        <taxon>Fungi</taxon>
        <taxon>Dikarya</taxon>
        <taxon>Ascomycota</taxon>
        <taxon>Pezizomycotina</taxon>
        <taxon>Dothideomycetes</taxon>
        <taxon>Dothideomycetidae</taxon>
        <taxon>Mycosphaerellales</taxon>
        <taxon>Mycosphaerellaceae</taxon>
        <taxon>Sphaerulina</taxon>
    </lineage>
</organism>
<feature type="chain" id="PRO_5004031837" description="CHRD domain-containing protein" evidence="1">
    <location>
        <begin position="18"/>
        <end position="215"/>
    </location>
</feature>
<keyword evidence="1" id="KW-0732">Signal</keyword>
<proteinExistence type="predicted"/>
<dbReference type="InterPro" id="IPR010895">
    <property type="entry name" value="CHRD"/>
</dbReference>
<dbReference type="RefSeq" id="XP_016756771.1">
    <property type="nucleotide sequence ID" value="XM_016907338.1"/>
</dbReference>
<dbReference type="eggNOG" id="ENOG502S4XH">
    <property type="taxonomic scope" value="Eukaryota"/>
</dbReference>
<sequence length="215" mass="22752">MKTSVILTSLLAGLAMALPEPTKKEYKGTPAKPKYDDDCDSKGYTKGAKGFPIPFTSTYRVKAVPGEVVNANNTLTGGLPGAVGFYDFGINTELETICYYIRLYNVRGEYFSPARTATHVHAGVKGMTGPPRLAFPNPQPVAGKNYRVSVGCMTGPFTTGLTNNSTGTPVDTGVGFTLSQIEANPKGFNADFHTNFTDMAQGINAVPGAARGQLA</sequence>
<evidence type="ECO:0000313" key="4">
    <source>
        <dbReference type="Proteomes" id="UP000016931"/>
    </source>
</evidence>